<gene>
    <name evidence="5" type="ORF">PFAG_00067</name>
</gene>
<feature type="transmembrane region" description="Helical" evidence="4">
    <location>
        <begin position="12"/>
        <end position="31"/>
    </location>
</feature>
<comment type="subcellular location">
    <subcellularLocation>
        <location evidence="1">Membrane</location>
    </subcellularLocation>
</comment>
<evidence type="ECO:0000256" key="3">
    <source>
        <dbReference type="ARBA" id="ARBA00023136"/>
    </source>
</evidence>
<evidence type="ECO:0000313" key="5">
    <source>
        <dbReference type="EMBL" id="EUT94407.1"/>
    </source>
</evidence>
<keyword evidence="2 4" id="KW-0812">Transmembrane</keyword>
<keyword evidence="4" id="KW-1133">Transmembrane helix</keyword>
<evidence type="ECO:0000256" key="4">
    <source>
        <dbReference type="SAM" id="Phobius"/>
    </source>
</evidence>
<evidence type="ECO:0000256" key="2">
    <source>
        <dbReference type="ARBA" id="ARBA00022692"/>
    </source>
</evidence>
<keyword evidence="3 4" id="KW-0472">Membrane</keyword>
<protein>
    <submittedName>
        <fullName evidence="5">Uncharacterized protein</fullName>
    </submittedName>
</protein>
<name>W7GD72_PLAFA</name>
<dbReference type="AlphaFoldDB" id="W7GD72"/>
<evidence type="ECO:0000256" key="1">
    <source>
        <dbReference type="ARBA" id="ARBA00004370"/>
    </source>
</evidence>
<dbReference type="Proteomes" id="UP000030666">
    <property type="component" value="Unassembled WGS sequence"/>
</dbReference>
<dbReference type="GO" id="GO:0016020">
    <property type="term" value="C:membrane"/>
    <property type="evidence" value="ECO:0007669"/>
    <property type="project" value="UniProtKB-SubCell"/>
</dbReference>
<reference evidence="5" key="1">
    <citation type="submission" date="2013-02" db="EMBL/GenBank/DDBJ databases">
        <title>The Genome Sequence of Plasmodium falciparum Santa Lucia.</title>
        <authorList>
            <consortium name="The Broad Institute Genome Sequencing Platform"/>
            <consortium name="The Broad Institute Genome Sequencing Center for Infectious Disease"/>
            <person name="Neafsey D."/>
            <person name="Cheeseman I."/>
            <person name="Volkman S."/>
            <person name="Adams J."/>
            <person name="Walker B."/>
            <person name="Young S.K."/>
            <person name="Zeng Q."/>
            <person name="Gargeya S."/>
            <person name="Fitzgerald M."/>
            <person name="Haas B."/>
            <person name="Abouelleil A."/>
            <person name="Alvarado L."/>
            <person name="Arachchi H.M."/>
            <person name="Berlin A.M."/>
            <person name="Chapman S.B."/>
            <person name="Dewar J."/>
            <person name="Goldberg J."/>
            <person name="Griggs A."/>
            <person name="Gujja S."/>
            <person name="Hansen M."/>
            <person name="Howarth C."/>
            <person name="Imamovic A."/>
            <person name="Larimer J."/>
            <person name="McCowan C."/>
            <person name="Murphy C."/>
            <person name="Neiman D."/>
            <person name="Pearson M."/>
            <person name="Priest M."/>
            <person name="Roberts A."/>
            <person name="Saif S."/>
            <person name="Shea T."/>
            <person name="Sisk P."/>
            <person name="Sykes S."/>
            <person name="Wortman J."/>
            <person name="Nusbaum C."/>
            <person name="Birren B."/>
        </authorList>
    </citation>
    <scope>NUCLEOTIDE SEQUENCE [LARGE SCALE GENOMIC DNA]</scope>
    <source>
        <strain evidence="5">Santa Lucia</strain>
    </source>
</reference>
<dbReference type="EMBL" id="KE123468">
    <property type="protein sequence ID" value="EUT94407.1"/>
    <property type="molecule type" value="Genomic_DNA"/>
</dbReference>
<feature type="transmembrane region" description="Helical" evidence="4">
    <location>
        <begin position="79"/>
        <end position="100"/>
    </location>
</feature>
<sequence>MCNIFYNISHHAFVYYVLLLAHSTNITYTHINIIRIKLYILYQLQEKDKTFFYYKNFMDGLKKLCREDNRRIYNLFKGNFYRCCLLSLSMTINVSVIEMYKKYMISKKSQ</sequence>
<organism evidence="5">
    <name type="scientific">Plasmodium falciparum Santa Lucia</name>
    <dbReference type="NCBI Taxonomy" id="478859"/>
    <lineage>
        <taxon>Eukaryota</taxon>
        <taxon>Sar</taxon>
        <taxon>Alveolata</taxon>
        <taxon>Apicomplexa</taxon>
        <taxon>Aconoidasida</taxon>
        <taxon>Haemosporida</taxon>
        <taxon>Plasmodiidae</taxon>
        <taxon>Plasmodium</taxon>
        <taxon>Plasmodium (Laverania)</taxon>
    </lineage>
</organism>
<accession>W7GD72</accession>
<proteinExistence type="predicted"/>
<dbReference type="SUPFAM" id="SSF103506">
    <property type="entry name" value="Mitochondrial carrier"/>
    <property type="match status" value="1"/>
</dbReference>
<dbReference type="InterPro" id="IPR023395">
    <property type="entry name" value="MCP_dom_sf"/>
</dbReference>